<dbReference type="InterPro" id="IPR020719">
    <property type="entry name" value="RNA3'_term_phos_cycl-like_CS"/>
</dbReference>
<dbReference type="CDD" id="cd06558">
    <property type="entry name" value="crotonase-like"/>
    <property type="match status" value="1"/>
</dbReference>
<dbReference type="Pfam" id="PF00378">
    <property type="entry name" value="ECH_1"/>
    <property type="match status" value="1"/>
</dbReference>
<accession>A0AAF0AJY6</accession>
<reference evidence="2 3" key="1">
    <citation type="submission" date="2022-12" db="EMBL/GenBank/DDBJ databases">
        <title>Coexistence and Characterization of a Novel Tigecycline Resistance gene tet(X) variant and blaNDM-1 in a Pseudomonas caeni Isolate of Chicken Origin.</title>
        <authorList>
            <person name="Lu X."/>
            <person name="Zhang L."/>
            <person name="Li R."/>
            <person name="Wang Z."/>
        </authorList>
    </citation>
    <scope>NUCLEOTIDE SEQUENCE [LARGE SCALE GENOMIC DNA]</scope>
    <source>
        <strain evidence="2 3">CE14</strain>
    </source>
</reference>
<dbReference type="KEGG" id="dce:O6P33_07875"/>
<dbReference type="AlphaFoldDB" id="A0AAF0AJY6"/>
<dbReference type="PANTHER" id="PTHR43802">
    <property type="entry name" value="ENOYL-COA HYDRATASE"/>
    <property type="match status" value="1"/>
</dbReference>
<sequence>MSSENKVLVEASEHILTITFNRPEKLNALDPESFHLLAQALYRLQHDSELRVGVIQANGKHFTAGLELDKWAPIFATGQAPELPQGEIDPYGIAGETLSKPLIMAAQGLCYTSGLELLLNTEIRLATAATRFAQLEVQRGIYPCGGGTVRLPEEIGWARAQRYLLTGDEFNGQQAYDWGMLTELCEPENLQQRARELALKVAAAAPLGVQAALTSSKLARLHGDSAALSEVFDDLAKVMASEDAAEGVRSFLERRTAVFTGR</sequence>
<proteinExistence type="inferred from homology"/>
<dbReference type="PANTHER" id="PTHR43802:SF1">
    <property type="entry name" value="IP11341P-RELATED"/>
    <property type="match status" value="1"/>
</dbReference>
<dbReference type="SUPFAM" id="SSF52096">
    <property type="entry name" value="ClpP/crotonase"/>
    <property type="match status" value="1"/>
</dbReference>
<protein>
    <submittedName>
        <fullName evidence="2">Crotonase/enoyl-CoA hydratase family protein</fullName>
    </submittedName>
</protein>
<dbReference type="Proteomes" id="UP001212189">
    <property type="component" value="Chromosome"/>
</dbReference>
<dbReference type="EMBL" id="CP114976">
    <property type="protein sequence ID" value="WBE24297.1"/>
    <property type="molecule type" value="Genomic_DNA"/>
</dbReference>
<evidence type="ECO:0000313" key="2">
    <source>
        <dbReference type="EMBL" id="WBE24297.1"/>
    </source>
</evidence>
<dbReference type="Gene3D" id="3.90.226.10">
    <property type="entry name" value="2-enoyl-CoA Hydratase, Chain A, domain 1"/>
    <property type="match status" value="1"/>
</dbReference>
<gene>
    <name evidence="2" type="ORF">O6P33_07875</name>
</gene>
<dbReference type="InterPro" id="IPR001753">
    <property type="entry name" value="Enoyl-CoA_hydra/iso"/>
</dbReference>
<organism evidence="2 3">
    <name type="scientific">Denitrificimonas caeni</name>
    <dbReference type="NCBI Taxonomy" id="521720"/>
    <lineage>
        <taxon>Bacteria</taxon>
        <taxon>Pseudomonadati</taxon>
        <taxon>Pseudomonadota</taxon>
        <taxon>Gammaproteobacteria</taxon>
        <taxon>Pseudomonadales</taxon>
        <taxon>Pseudomonadaceae</taxon>
        <taxon>Denitrificimonas</taxon>
    </lineage>
</organism>
<comment type="similarity">
    <text evidence="1">Belongs to the enoyl-CoA hydratase/isomerase family.</text>
</comment>
<dbReference type="InterPro" id="IPR029045">
    <property type="entry name" value="ClpP/crotonase-like_dom_sf"/>
</dbReference>
<dbReference type="PROSITE" id="PS01287">
    <property type="entry name" value="RTC"/>
    <property type="match status" value="1"/>
</dbReference>
<dbReference type="Gene3D" id="1.10.12.10">
    <property type="entry name" value="Lyase 2-enoyl-coa Hydratase, Chain A, domain 2"/>
    <property type="match status" value="1"/>
</dbReference>
<keyword evidence="3" id="KW-1185">Reference proteome</keyword>
<dbReference type="NCBIfam" id="NF005126">
    <property type="entry name" value="PRK06563.1"/>
    <property type="match status" value="1"/>
</dbReference>
<dbReference type="InterPro" id="IPR014748">
    <property type="entry name" value="Enoyl-CoA_hydra_C"/>
</dbReference>
<evidence type="ECO:0000256" key="1">
    <source>
        <dbReference type="ARBA" id="ARBA00005254"/>
    </source>
</evidence>
<dbReference type="GO" id="GO:0003824">
    <property type="term" value="F:catalytic activity"/>
    <property type="evidence" value="ECO:0007669"/>
    <property type="project" value="UniProtKB-ARBA"/>
</dbReference>
<name>A0AAF0AJY6_9GAMM</name>
<evidence type="ECO:0000313" key="3">
    <source>
        <dbReference type="Proteomes" id="UP001212189"/>
    </source>
</evidence>
<dbReference type="RefSeq" id="WP_269817239.1">
    <property type="nucleotide sequence ID" value="NZ_CP114976.1"/>
</dbReference>